<accession>A0A0D0BYC1</accession>
<organism evidence="2 3">
    <name type="scientific">Collybiopsis luxurians FD-317 M1</name>
    <dbReference type="NCBI Taxonomy" id="944289"/>
    <lineage>
        <taxon>Eukaryota</taxon>
        <taxon>Fungi</taxon>
        <taxon>Dikarya</taxon>
        <taxon>Basidiomycota</taxon>
        <taxon>Agaricomycotina</taxon>
        <taxon>Agaricomycetes</taxon>
        <taxon>Agaricomycetidae</taxon>
        <taxon>Agaricales</taxon>
        <taxon>Marasmiineae</taxon>
        <taxon>Omphalotaceae</taxon>
        <taxon>Collybiopsis</taxon>
        <taxon>Collybiopsis luxurians</taxon>
    </lineage>
</organism>
<feature type="region of interest" description="Disordered" evidence="1">
    <location>
        <begin position="1"/>
        <end position="34"/>
    </location>
</feature>
<proteinExistence type="predicted"/>
<keyword evidence="3" id="KW-1185">Reference proteome</keyword>
<dbReference type="EMBL" id="KN834773">
    <property type="protein sequence ID" value="KIK60776.1"/>
    <property type="molecule type" value="Genomic_DNA"/>
</dbReference>
<sequence length="220" mass="24091">MPKVRRTTKKSSGGAKSQTDNSRHVASSNSLSEKTLRDEGMQLGGYLTFEANKTLETRLMQQGNRLWSGAFLKSHLNLVEQNIADENAVLTDNSSEADLTIVPVTTEGATVWVVEAALSSGIGFAGCEVTVRPLACQIATGVCQILSLSQSRKQAFVRGFVTNGDEYIFIAVNSVSKRYWTSAKFTRQENLNEILSILTQWALKGCDLDLQGDFFSITDL</sequence>
<dbReference type="AlphaFoldDB" id="A0A0D0BYC1"/>
<name>A0A0D0BYC1_9AGAR</name>
<evidence type="ECO:0000256" key="1">
    <source>
        <dbReference type="SAM" id="MobiDB-lite"/>
    </source>
</evidence>
<dbReference type="Proteomes" id="UP000053593">
    <property type="component" value="Unassembled WGS sequence"/>
</dbReference>
<dbReference type="HOGENOM" id="CLU_1256151_0_0_1"/>
<feature type="compositionally biased region" description="Polar residues" evidence="1">
    <location>
        <begin position="10"/>
        <end position="33"/>
    </location>
</feature>
<reference evidence="2 3" key="1">
    <citation type="submission" date="2014-04" db="EMBL/GenBank/DDBJ databases">
        <title>Evolutionary Origins and Diversification of the Mycorrhizal Mutualists.</title>
        <authorList>
            <consortium name="DOE Joint Genome Institute"/>
            <consortium name="Mycorrhizal Genomics Consortium"/>
            <person name="Kohler A."/>
            <person name="Kuo A."/>
            <person name="Nagy L.G."/>
            <person name="Floudas D."/>
            <person name="Copeland A."/>
            <person name="Barry K.W."/>
            <person name="Cichocki N."/>
            <person name="Veneault-Fourrey C."/>
            <person name="LaButti K."/>
            <person name="Lindquist E.A."/>
            <person name="Lipzen A."/>
            <person name="Lundell T."/>
            <person name="Morin E."/>
            <person name="Murat C."/>
            <person name="Riley R."/>
            <person name="Ohm R."/>
            <person name="Sun H."/>
            <person name="Tunlid A."/>
            <person name="Henrissat B."/>
            <person name="Grigoriev I.V."/>
            <person name="Hibbett D.S."/>
            <person name="Martin F."/>
        </authorList>
    </citation>
    <scope>NUCLEOTIDE SEQUENCE [LARGE SCALE GENOMIC DNA]</scope>
    <source>
        <strain evidence="2 3">FD-317 M1</strain>
    </source>
</reference>
<gene>
    <name evidence="2" type="ORF">GYMLUDRAFT_59206</name>
</gene>
<evidence type="ECO:0000313" key="3">
    <source>
        <dbReference type="Proteomes" id="UP000053593"/>
    </source>
</evidence>
<protein>
    <submittedName>
        <fullName evidence="2">Uncharacterized protein</fullName>
    </submittedName>
</protein>
<evidence type="ECO:0000313" key="2">
    <source>
        <dbReference type="EMBL" id="KIK60776.1"/>
    </source>
</evidence>